<dbReference type="Proteomes" id="UP001162128">
    <property type="component" value="Segment"/>
</dbReference>
<organism evidence="3 4">
    <name type="scientific">Broome densovirus</name>
    <dbReference type="NCBI Taxonomy" id="3070203"/>
    <lineage>
        <taxon>Viruses</taxon>
        <taxon>Monodnaviria</taxon>
        <taxon>Shotokuvirae</taxon>
        <taxon>Cossaviricota</taxon>
        <taxon>Quintoviricetes</taxon>
        <taxon>Piccovirales</taxon>
        <taxon>Parvoviridae</taxon>
        <taxon>Densovirinae</taxon>
        <taxon>Muscodensovirus</taxon>
        <taxon>Muscodensovirus dipteran2</taxon>
    </lineage>
</organism>
<feature type="compositionally biased region" description="Polar residues" evidence="1">
    <location>
        <begin position="141"/>
        <end position="154"/>
    </location>
</feature>
<evidence type="ECO:0000313" key="3">
    <source>
        <dbReference type="EMBL" id="QLJ83484.1"/>
    </source>
</evidence>
<evidence type="ECO:0000259" key="2">
    <source>
        <dbReference type="Pfam" id="PF08398"/>
    </source>
</evidence>
<dbReference type="Pfam" id="PF08398">
    <property type="entry name" value="Phospholip_A2_4"/>
    <property type="match status" value="1"/>
</dbReference>
<reference evidence="4" key="1">
    <citation type="journal article" date="2020" name="Viruses">
        <title>The Diversity and Distribution of Viruses Associated with Culex annulirostris Mosquitoes from the Kimberley Region of Western Australia.</title>
        <authorList>
            <person name="Williams S.H."/>
            <person name="Levy A."/>
            <person name="Yates R.A."/>
            <person name="Somaweera N."/>
            <person name="Neville P.J."/>
            <person name="Nicholson J."/>
            <person name="Lindsay M.D.A."/>
            <person name="Mackenzie J.S."/>
            <person name="Jain K."/>
            <person name="Imrie A."/>
            <person name="Smith D.W."/>
            <person name="Lipkin W.I."/>
        </authorList>
    </citation>
    <scope>NUCLEOTIDE SEQUENCE [LARGE SCALE GENOMIC DNA]</scope>
</reference>
<dbReference type="EMBL" id="MT498824">
    <property type="protein sequence ID" value="QLJ83484.1"/>
    <property type="molecule type" value="Genomic_DNA"/>
</dbReference>
<feature type="compositionally biased region" description="Basic residues" evidence="1">
    <location>
        <begin position="163"/>
        <end position="173"/>
    </location>
</feature>
<dbReference type="RefSeq" id="YP_010804320.1">
    <property type="nucleotide sequence ID" value="NC_077069.1"/>
</dbReference>
<feature type="domain" description="Phospholipase A2-like" evidence="2">
    <location>
        <begin position="6"/>
        <end position="53"/>
    </location>
</feature>
<protein>
    <submittedName>
        <fullName evidence="3">ORF3</fullName>
    </submittedName>
</protein>
<name>A0A7D6C7J6_9VIRU</name>
<accession>A0A7D6C7J6</accession>
<evidence type="ECO:0000256" key="1">
    <source>
        <dbReference type="SAM" id="MobiDB-lite"/>
    </source>
</evidence>
<dbReference type="GeneID" id="80543134"/>
<sequence>MAPTLLFPGHKYLGPGNQSQLKGNTAEPIDKDDEIAAAHDNAYELAKTKEDVYSADWTAIKDFGSDFLKSGNYHSAIGAVGLGVKTAAERLTNSVFYPPVGKLCPNTKWRGPYKKVPNENQHGFTNIINLQLGTSKKLDLPSSNEETLSRQSAPELTIPNPRNRSRSRNRHPTVVHPNNPKCHSTPKKTKKWQVQILILSLQVDLVLLVLVVLDLLVQEATKEQAPVSGAQCNGQHSQSWAPQLIWNTIISHIYSELAAKTSLIKMLLMKMISTLLCLFPFMNFR</sequence>
<proteinExistence type="predicted"/>
<dbReference type="KEGG" id="vg:80543134"/>
<dbReference type="InterPro" id="IPR013607">
    <property type="entry name" value="Phospholipase_A2-like"/>
</dbReference>
<keyword evidence="4" id="KW-1185">Reference proteome</keyword>
<evidence type="ECO:0000313" key="4">
    <source>
        <dbReference type="Proteomes" id="UP001162128"/>
    </source>
</evidence>
<feature type="region of interest" description="Disordered" evidence="1">
    <location>
        <begin position="138"/>
        <end position="186"/>
    </location>
</feature>
<dbReference type="GO" id="GO:0005198">
    <property type="term" value="F:structural molecule activity"/>
    <property type="evidence" value="ECO:0007669"/>
    <property type="project" value="InterPro"/>
</dbReference>